<feature type="region of interest" description="Disordered" evidence="1">
    <location>
        <begin position="1"/>
        <end position="31"/>
    </location>
</feature>
<gene>
    <name evidence="3" type="ORF">D0862_04040</name>
    <name evidence="2" type="ORF">D0864_11039</name>
</gene>
<dbReference type="Proteomes" id="UP000281468">
    <property type="component" value="Unassembled WGS sequence"/>
</dbReference>
<evidence type="ECO:0000313" key="3">
    <source>
        <dbReference type="EMBL" id="RMZ08149.1"/>
    </source>
</evidence>
<reference evidence="4 5" key="1">
    <citation type="journal article" date="2018" name="BMC Genomics">
        <title>Genomic evidence for intraspecific hybridization in a clonal and extremely halotolerant yeast.</title>
        <authorList>
            <person name="Gostincar C."/>
            <person name="Stajich J.E."/>
            <person name="Zupancic J."/>
            <person name="Zalar P."/>
            <person name="Gunde-Cimerman N."/>
        </authorList>
    </citation>
    <scope>NUCLEOTIDE SEQUENCE [LARGE SCALE GENOMIC DNA]</scope>
    <source>
        <strain evidence="2 4">EXF-10513</strain>
        <strain evidence="3 5">EXF-171</strain>
    </source>
</reference>
<name>A0A3M7H496_HORWE</name>
<organism evidence="3 5">
    <name type="scientific">Hortaea werneckii</name>
    <name type="common">Black yeast</name>
    <name type="synonym">Cladosporium werneckii</name>
    <dbReference type="NCBI Taxonomy" id="91943"/>
    <lineage>
        <taxon>Eukaryota</taxon>
        <taxon>Fungi</taxon>
        <taxon>Dikarya</taxon>
        <taxon>Ascomycota</taxon>
        <taxon>Pezizomycotina</taxon>
        <taxon>Dothideomycetes</taxon>
        <taxon>Dothideomycetidae</taxon>
        <taxon>Mycosphaerellales</taxon>
        <taxon>Teratosphaeriaceae</taxon>
        <taxon>Hortaea</taxon>
    </lineage>
</organism>
<feature type="compositionally biased region" description="Basic and acidic residues" evidence="1">
    <location>
        <begin position="1"/>
        <end position="11"/>
    </location>
</feature>
<evidence type="ECO:0000313" key="5">
    <source>
        <dbReference type="Proteomes" id="UP000281468"/>
    </source>
</evidence>
<comment type="caution">
    <text evidence="3">The sequence shown here is derived from an EMBL/GenBank/DDBJ whole genome shotgun (WGS) entry which is preliminary data.</text>
</comment>
<sequence>MLYGGESHDSDESGGEESSSDLEDLKLDGDPITAKSFEHDQISSHRHAYLTPGQELAAWTCRQSWPVHL</sequence>
<dbReference type="EMBL" id="QWIQ01000094">
    <property type="protein sequence ID" value="RMZ08149.1"/>
    <property type="molecule type" value="Genomic_DNA"/>
</dbReference>
<dbReference type="EMBL" id="QWIO01001561">
    <property type="protein sequence ID" value="RMY69726.1"/>
    <property type="molecule type" value="Genomic_DNA"/>
</dbReference>
<evidence type="ECO:0000313" key="2">
    <source>
        <dbReference type="EMBL" id="RMY69726.1"/>
    </source>
</evidence>
<accession>A0A3M7H496</accession>
<proteinExistence type="predicted"/>
<dbReference type="Proteomes" id="UP000269539">
    <property type="component" value="Unassembled WGS sequence"/>
</dbReference>
<dbReference type="AlphaFoldDB" id="A0A3M7H496"/>
<evidence type="ECO:0000313" key="4">
    <source>
        <dbReference type="Proteomes" id="UP000269539"/>
    </source>
</evidence>
<protein>
    <submittedName>
        <fullName evidence="3">Uncharacterized protein</fullName>
    </submittedName>
</protein>
<evidence type="ECO:0000256" key="1">
    <source>
        <dbReference type="SAM" id="MobiDB-lite"/>
    </source>
</evidence>
<feature type="compositionally biased region" description="Acidic residues" evidence="1">
    <location>
        <begin position="12"/>
        <end position="22"/>
    </location>
</feature>